<dbReference type="Pfam" id="PF01757">
    <property type="entry name" value="Acyl_transf_3"/>
    <property type="match status" value="1"/>
</dbReference>
<comment type="caution">
    <text evidence="3">The sequence shown here is derived from an EMBL/GenBank/DDBJ whole genome shotgun (WGS) entry which is preliminary data.</text>
</comment>
<organism evidence="3 4">
    <name type="scientific">Novosphingobium chloroacetimidivorans</name>
    <dbReference type="NCBI Taxonomy" id="1428314"/>
    <lineage>
        <taxon>Bacteria</taxon>
        <taxon>Pseudomonadati</taxon>
        <taxon>Pseudomonadota</taxon>
        <taxon>Alphaproteobacteria</taxon>
        <taxon>Sphingomonadales</taxon>
        <taxon>Sphingomonadaceae</taxon>
        <taxon>Novosphingobium</taxon>
    </lineage>
</organism>
<feature type="transmembrane region" description="Helical" evidence="1">
    <location>
        <begin position="150"/>
        <end position="167"/>
    </location>
</feature>
<feature type="transmembrane region" description="Helical" evidence="1">
    <location>
        <begin position="179"/>
        <end position="199"/>
    </location>
</feature>
<keyword evidence="1" id="KW-0472">Membrane</keyword>
<reference evidence="3 4" key="1">
    <citation type="submission" date="2020-08" db="EMBL/GenBank/DDBJ databases">
        <title>Functional genomics of gut bacteria from endangered species of beetles.</title>
        <authorList>
            <person name="Carlos-Shanley C."/>
        </authorList>
    </citation>
    <scope>NUCLEOTIDE SEQUENCE [LARGE SCALE GENOMIC DNA]</scope>
    <source>
        <strain evidence="3 4">S00245</strain>
    </source>
</reference>
<evidence type="ECO:0000259" key="2">
    <source>
        <dbReference type="Pfam" id="PF01757"/>
    </source>
</evidence>
<keyword evidence="4" id="KW-1185">Reference proteome</keyword>
<feature type="transmembrane region" description="Helical" evidence="1">
    <location>
        <begin position="21"/>
        <end position="45"/>
    </location>
</feature>
<evidence type="ECO:0000313" key="3">
    <source>
        <dbReference type="EMBL" id="MBB4857252.1"/>
    </source>
</evidence>
<dbReference type="GO" id="GO:0016747">
    <property type="term" value="F:acyltransferase activity, transferring groups other than amino-acyl groups"/>
    <property type="evidence" value="ECO:0007669"/>
    <property type="project" value="InterPro"/>
</dbReference>
<evidence type="ECO:0000313" key="4">
    <source>
        <dbReference type="Proteomes" id="UP000555448"/>
    </source>
</evidence>
<feature type="transmembrane region" description="Helical" evidence="1">
    <location>
        <begin position="243"/>
        <end position="261"/>
    </location>
</feature>
<accession>A0A7W7K6P7</accession>
<keyword evidence="1" id="KW-1133">Transmembrane helix</keyword>
<sequence>MNVEGLIDRPEHNRLRSFGRVVNLLCFFVLLLIMGTVIYGLVLRAVWESNYYIAVGIAGIGAIVLLIGLAQQEIAARDKATWRAMAEWQVRATYRKLAERWAEQEKHGRPVPTIDSEHYYEELLLTFTVGMGLGLLFLRGSPLVTSLRMAPVWIAAAVVLIALAFAVSPVQPLGPKTDALFTLASAALIALGLCVEKHIPVSRVGLILGDASYAMYLTHMYFVAGSIVVIGKLAGPQAPWLELVSSIALSVLIAIPFHTYIEKPMSRWLRNRPPIFRTRRPA</sequence>
<feature type="transmembrane region" description="Helical" evidence="1">
    <location>
        <begin position="211"/>
        <end position="231"/>
    </location>
</feature>
<keyword evidence="1" id="KW-0812">Transmembrane</keyword>
<feature type="transmembrane region" description="Helical" evidence="1">
    <location>
        <begin position="51"/>
        <end position="70"/>
    </location>
</feature>
<gene>
    <name evidence="3" type="ORF">HNO88_000559</name>
</gene>
<dbReference type="Proteomes" id="UP000555448">
    <property type="component" value="Unassembled WGS sequence"/>
</dbReference>
<dbReference type="EMBL" id="JACHLR010000002">
    <property type="protein sequence ID" value="MBB4857252.1"/>
    <property type="molecule type" value="Genomic_DNA"/>
</dbReference>
<dbReference type="AlphaFoldDB" id="A0A7W7K6P7"/>
<dbReference type="InterPro" id="IPR002656">
    <property type="entry name" value="Acyl_transf_3_dom"/>
</dbReference>
<dbReference type="RefSeq" id="WP_184242551.1">
    <property type="nucleotide sequence ID" value="NZ_JACHLR010000002.1"/>
</dbReference>
<protein>
    <submittedName>
        <fullName evidence="3">Peptidoglycan/LPS O-acetylase OafA/YrhL</fullName>
    </submittedName>
</protein>
<feature type="domain" description="Acyltransferase 3" evidence="2">
    <location>
        <begin position="28"/>
        <end position="257"/>
    </location>
</feature>
<proteinExistence type="predicted"/>
<name>A0A7W7K6P7_9SPHN</name>
<evidence type="ECO:0000256" key="1">
    <source>
        <dbReference type="SAM" id="Phobius"/>
    </source>
</evidence>